<feature type="region of interest" description="Disordered" evidence="1">
    <location>
        <begin position="1"/>
        <end position="26"/>
    </location>
</feature>
<proteinExistence type="predicted"/>
<sequence length="106" mass="11277">MATAEPSEKPSTDEQHTRDSGDTVVPAVTHMSEAGEELPLNEQYGYKDEAKAEAVVAAAATGADALTKSSTAHLDGLSFEELKSLLSEKRERRGELESPQGPRGAH</sequence>
<feature type="compositionally biased region" description="Basic and acidic residues" evidence="1">
    <location>
        <begin position="1"/>
        <end position="21"/>
    </location>
</feature>
<organism evidence="2 3">
    <name type="scientific">Leishmania braziliensis MHOM/BR/75/M2904</name>
    <dbReference type="NCBI Taxonomy" id="420245"/>
    <lineage>
        <taxon>Eukaryota</taxon>
        <taxon>Discoba</taxon>
        <taxon>Euglenozoa</taxon>
        <taxon>Kinetoplastea</taxon>
        <taxon>Metakinetoplastina</taxon>
        <taxon>Trypanosomatida</taxon>
        <taxon>Trypanosomatidae</taxon>
        <taxon>Leishmaniinae</taxon>
        <taxon>Leishmania</taxon>
        <taxon>Leishmania braziliensis species complex</taxon>
    </lineage>
</organism>
<evidence type="ECO:0000313" key="2">
    <source>
        <dbReference type="EMBL" id="SYZ69396.1"/>
    </source>
</evidence>
<reference evidence="2 3" key="1">
    <citation type="submission" date="2018-09" db="EMBL/GenBank/DDBJ databases">
        <authorList>
            <person name="Peiro R."/>
            <person name="Begona"/>
            <person name="Cbmso G."/>
            <person name="Lopez M."/>
            <person name="Gonzalez S."/>
        </authorList>
    </citation>
    <scope>NUCLEOTIDE SEQUENCE [LARGE SCALE GENOMIC DNA]</scope>
</reference>
<dbReference type="EMBL" id="LS997633">
    <property type="protein sequence ID" value="SYZ69396.1"/>
    <property type="molecule type" value="Genomic_DNA"/>
</dbReference>
<evidence type="ECO:0000313" key="3">
    <source>
        <dbReference type="Proteomes" id="UP000319462"/>
    </source>
</evidence>
<protein>
    <submittedName>
        <fullName evidence="2">Hypothetical_protein</fullName>
    </submittedName>
</protein>
<dbReference type="Proteomes" id="UP000319462">
    <property type="component" value="Chromosome 34"/>
</dbReference>
<evidence type="ECO:0000256" key="1">
    <source>
        <dbReference type="SAM" id="MobiDB-lite"/>
    </source>
</evidence>
<name>A0A3P3ZGJ5_LEIBR</name>
<gene>
    <name evidence="2" type="ORF">LBRM2904_34.1010</name>
</gene>
<accession>A0A3P3ZGJ5</accession>
<dbReference type="AlphaFoldDB" id="A0A3P3ZGJ5"/>